<dbReference type="OrthoDB" id="5307821at2759"/>
<dbReference type="eggNOG" id="KOG1210">
    <property type="taxonomic scope" value="Eukaryota"/>
</dbReference>
<organism evidence="5">
    <name type="scientific">Grosmannia clavigera (strain kw1407 / UAMH 11150)</name>
    <name type="common">Blue stain fungus</name>
    <name type="synonym">Graphiocladiella clavigera</name>
    <dbReference type="NCBI Taxonomy" id="655863"/>
    <lineage>
        <taxon>Eukaryota</taxon>
        <taxon>Fungi</taxon>
        <taxon>Dikarya</taxon>
        <taxon>Ascomycota</taxon>
        <taxon>Pezizomycotina</taxon>
        <taxon>Sordariomycetes</taxon>
        <taxon>Sordariomycetidae</taxon>
        <taxon>Ophiostomatales</taxon>
        <taxon>Ophiostomataceae</taxon>
        <taxon>Leptographium</taxon>
    </lineage>
</organism>
<evidence type="ECO:0000256" key="2">
    <source>
        <dbReference type="ARBA" id="ARBA00022857"/>
    </source>
</evidence>
<sequence length="291" mass="30480">MSVFKPGNTAVITGGASGIGLALAIKCVSHGMRVVLVDVNETALAAAPTSIIEATAQSDVLSLSVATVQMDVGRPADWVRLRKVVDSHLGDQVHLLALNAGVGGPSLWTDPAAFQRIWDVNVLGVVHGLATVLPLVEATASDSTSASIIITGSKQGITNPPGTSPAYNASKAAVRSLAEQLAFDLAKRAPHVSVHLLVPGWTHTGLTGGGGSTPKPKPDGAWSPAQVIDYLVPAMAANRFYILCPDNDVTEAQDSCRVLWSAGDVAYGRAPLSRWRPEYKDEVDAFMSKEQ</sequence>
<dbReference type="CDD" id="cd05233">
    <property type="entry name" value="SDR_c"/>
    <property type="match status" value="1"/>
</dbReference>
<dbReference type="InterPro" id="IPR002347">
    <property type="entry name" value="SDR_fam"/>
</dbReference>
<protein>
    <submittedName>
        <fullName evidence="4">Short chain dehydrogenase reductase</fullName>
    </submittedName>
</protein>
<keyword evidence="3" id="KW-0560">Oxidoreductase</keyword>
<dbReference type="EMBL" id="GL629735">
    <property type="protein sequence ID" value="EFX05733.1"/>
    <property type="molecule type" value="Genomic_DNA"/>
</dbReference>
<dbReference type="RefSeq" id="XP_014175215.1">
    <property type="nucleotide sequence ID" value="XM_014319740.1"/>
</dbReference>
<keyword evidence="2" id="KW-0521">NADP</keyword>
<dbReference type="PRINTS" id="PR00081">
    <property type="entry name" value="GDHRDH"/>
</dbReference>
<dbReference type="SUPFAM" id="SSF51735">
    <property type="entry name" value="NAD(P)-binding Rossmann-fold domains"/>
    <property type="match status" value="1"/>
</dbReference>
<accession>F0XA45</accession>
<comment type="similarity">
    <text evidence="1">Belongs to the short-chain dehydrogenases/reductases (SDR) family.</text>
</comment>
<evidence type="ECO:0000313" key="5">
    <source>
        <dbReference type="Proteomes" id="UP000007796"/>
    </source>
</evidence>
<dbReference type="GeneID" id="25976943"/>
<dbReference type="PANTHER" id="PTHR43008:SF7">
    <property type="entry name" value="SHORT CHAIN DEHYDROGENASE_REDUCTASE (AFU_ORTHOLOGUE AFUA_2G00830)"/>
    <property type="match status" value="1"/>
</dbReference>
<evidence type="ECO:0000313" key="4">
    <source>
        <dbReference type="EMBL" id="EFX05733.1"/>
    </source>
</evidence>
<dbReference type="InterPro" id="IPR020904">
    <property type="entry name" value="Sc_DH/Rdtase_CS"/>
</dbReference>
<dbReference type="GO" id="GO:0016616">
    <property type="term" value="F:oxidoreductase activity, acting on the CH-OH group of donors, NAD or NADP as acceptor"/>
    <property type="evidence" value="ECO:0007669"/>
    <property type="project" value="UniProtKB-ARBA"/>
</dbReference>
<evidence type="ECO:0000256" key="1">
    <source>
        <dbReference type="ARBA" id="ARBA00006484"/>
    </source>
</evidence>
<dbReference type="InterPro" id="IPR036291">
    <property type="entry name" value="NAD(P)-bd_dom_sf"/>
</dbReference>
<dbReference type="GO" id="GO:0050664">
    <property type="term" value="F:oxidoreductase activity, acting on NAD(P)H, oxygen as acceptor"/>
    <property type="evidence" value="ECO:0007669"/>
    <property type="project" value="TreeGrafter"/>
</dbReference>
<dbReference type="Pfam" id="PF00106">
    <property type="entry name" value="adh_short"/>
    <property type="match status" value="1"/>
</dbReference>
<dbReference type="PROSITE" id="PS00061">
    <property type="entry name" value="ADH_SHORT"/>
    <property type="match status" value="1"/>
</dbReference>
<reference evidence="4 5" key="1">
    <citation type="journal article" date="2011" name="Proc. Natl. Acad. Sci. U.S.A.">
        <title>Genome and transcriptome analyses of the mountain pine beetle-fungal symbiont Grosmannia clavigera, a lodgepole pine pathogen.</title>
        <authorList>
            <person name="DiGuistini S."/>
            <person name="Wang Y."/>
            <person name="Liao N.Y."/>
            <person name="Taylor G."/>
            <person name="Tanguay P."/>
            <person name="Feau N."/>
            <person name="Henrissat B."/>
            <person name="Chan S.K."/>
            <person name="Hesse-Orce U."/>
            <person name="Alamouti S.M."/>
            <person name="Tsui C.K.M."/>
            <person name="Docking R.T."/>
            <person name="Levasseur A."/>
            <person name="Haridas S."/>
            <person name="Robertson G."/>
            <person name="Birol I."/>
            <person name="Holt R.A."/>
            <person name="Marra M.A."/>
            <person name="Hamelin R.C."/>
            <person name="Hirst M."/>
            <person name="Jones S.J.M."/>
            <person name="Bohlmann J."/>
            <person name="Breuil C."/>
        </authorList>
    </citation>
    <scope>NUCLEOTIDE SEQUENCE [LARGE SCALE GENOMIC DNA]</scope>
    <source>
        <strain evidence="5">kw1407 / UAMH 11150</strain>
    </source>
</reference>
<dbReference type="InParanoid" id="F0XA45"/>
<proteinExistence type="inferred from homology"/>
<dbReference type="HOGENOM" id="CLU_010194_2_3_1"/>
<keyword evidence="5" id="KW-1185">Reference proteome</keyword>
<dbReference type="Proteomes" id="UP000007796">
    <property type="component" value="Unassembled WGS sequence"/>
</dbReference>
<dbReference type="PANTHER" id="PTHR43008">
    <property type="entry name" value="BENZIL REDUCTASE"/>
    <property type="match status" value="1"/>
</dbReference>
<name>F0XA45_GROCL</name>
<dbReference type="STRING" id="655863.F0XA45"/>
<dbReference type="Gene3D" id="3.40.50.720">
    <property type="entry name" value="NAD(P)-binding Rossmann-like Domain"/>
    <property type="match status" value="1"/>
</dbReference>
<dbReference type="AlphaFoldDB" id="F0XA45"/>
<gene>
    <name evidence="4" type="ORF">CMQ_3802</name>
</gene>
<evidence type="ECO:0000256" key="3">
    <source>
        <dbReference type="ARBA" id="ARBA00023002"/>
    </source>
</evidence>